<feature type="compositionally biased region" description="Basic and acidic residues" evidence="1">
    <location>
        <begin position="1"/>
        <end position="11"/>
    </location>
</feature>
<dbReference type="EMBL" id="JBIYSL010000002">
    <property type="protein sequence ID" value="MFK0522850.1"/>
    <property type="molecule type" value="Genomic_DNA"/>
</dbReference>
<dbReference type="PROSITE" id="PS50012">
    <property type="entry name" value="RCC1_3"/>
    <property type="match status" value="2"/>
</dbReference>
<dbReference type="Pfam" id="PF13540">
    <property type="entry name" value="RCC1_2"/>
    <property type="match status" value="1"/>
</dbReference>
<dbReference type="PANTHER" id="PTHR45982:SF1">
    <property type="entry name" value="REGULATOR OF CHROMOSOME CONDENSATION"/>
    <property type="match status" value="1"/>
</dbReference>
<dbReference type="PROSITE" id="PS00626">
    <property type="entry name" value="RCC1_2"/>
    <property type="match status" value="1"/>
</dbReference>
<evidence type="ECO:0000313" key="3">
    <source>
        <dbReference type="EMBL" id="MFK0522850.1"/>
    </source>
</evidence>
<proteinExistence type="predicted"/>
<dbReference type="InterPro" id="IPR000408">
    <property type="entry name" value="Reg_chr_condens"/>
</dbReference>
<dbReference type="Pfam" id="PF07833">
    <property type="entry name" value="Cu_amine_oxidN1"/>
    <property type="match status" value="1"/>
</dbReference>
<evidence type="ECO:0000256" key="1">
    <source>
        <dbReference type="SAM" id="MobiDB-lite"/>
    </source>
</evidence>
<dbReference type="RefSeq" id="WP_402874911.1">
    <property type="nucleotide sequence ID" value="NZ_JBIYSL010000002.1"/>
</dbReference>
<evidence type="ECO:0000259" key="2">
    <source>
        <dbReference type="Pfam" id="PF07833"/>
    </source>
</evidence>
<dbReference type="Gene3D" id="2.130.10.30">
    <property type="entry name" value="Regulator of chromosome condensation 1/beta-lactamase-inhibitor protein II"/>
    <property type="match status" value="3"/>
</dbReference>
<evidence type="ECO:0000313" key="4">
    <source>
        <dbReference type="Proteomes" id="UP001618531"/>
    </source>
</evidence>
<sequence length="513" mass="55188">MSWPEPSDHRINPNQTSFIRPDPPVKGKPARRWRLAVASTWLATTLLTGLGHGSISYAATTPLPPSSTSAFHTTAATTENRLTYTAVEGAHYYTIALRSDGSVWAWGRNMFGELGVSEDIRYRHTSSPIRIPGISNVIAISAAGSGINAAVQADGTVWEWGAGTLPYQVEGISSAKDVVTGSFNIALLRNGTVMSWQRQGTQGNHSEVHRPHAISGLKDIIQVGSSGQQGYALKKDGSLWTWEEPSEPDKTPSKPAKLKGLSNISSITSTDTSLLVLDQNGKVWGLGEKGKPVLLHDDLKVKQMDGNSQYILLLTTSGEVYSYGRTVTGKEGRVKHLSGITDISAGYHHSLALSSNGTVWGWGSDKYQEAGAPATSSGGMVYQPVQAKLGMDVYINDELLQSTYSAVQTQHTVQLPVRAVSAAIGATFERNQVNGIVEAYSLQYEDRTVTIRPNETEAMVKSTSSSTAQSISLPEPIGNYSGATTVPFEIFEALGFAVNWDEETSKLAIQSDT</sequence>
<dbReference type="InterPro" id="IPR009091">
    <property type="entry name" value="RCC1/BLIP-II"/>
</dbReference>
<dbReference type="InterPro" id="IPR012854">
    <property type="entry name" value="Cu_amine_oxidase-like_N"/>
</dbReference>
<reference evidence="3 4" key="1">
    <citation type="submission" date="2024-11" db="EMBL/GenBank/DDBJ databases">
        <title>Identification and Characterization of a Novel Fosfomycin Bacillithiol Transferase FosB8 in Paenibacillus illinoisensis.</title>
        <authorList>
            <person name="Lu W."/>
        </authorList>
    </citation>
    <scope>NUCLEOTIDE SEQUENCE [LARGE SCALE GENOMIC DNA]</scope>
    <source>
        <strain evidence="3 4">WP77</strain>
    </source>
</reference>
<dbReference type="PANTHER" id="PTHR45982">
    <property type="entry name" value="REGULATOR OF CHROMOSOME CONDENSATION"/>
    <property type="match status" value="1"/>
</dbReference>
<name>A0ABW8HT61_9BACL</name>
<accession>A0ABW8HT61</accession>
<dbReference type="Pfam" id="PF00415">
    <property type="entry name" value="RCC1"/>
    <property type="match status" value="1"/>
</dbReference>
<dbReference type="SUPFAM" id="SSF50985">
    <property type="entry name" value="RCC1/BLIP-II"/>
    <property type="match status" value="1"/>
</dbReference>
<feature type="region of interest" description="Disordered" evidence="1">
    <location>
        <begin position="1"/>
        <end position="26"/>
    </location>
</feature>
<comment type="caution">
    <text evidence="3">The sequence shown here is derived from an EMBL/GenBank/DDBJ whole genome shotgun (WGS) entry which is preliminary data.</text>
</comment>
<keyword evidence="4" id="KW-1185">Reference proteome</keyword>
<feature type="domain" description="Copper amine oxidase-like N-terminal" evidence="2">
    <location>
        <begin position="395"/>
        <end position="508"/>
    </location>
</feature>
<organism evidence="3 4">
    <name type="scientific">Paenibacillus illinoisensis</name>
    <dbReference type="NCBI Taxonomy" id="59845"/>
    <lineage>
        <taxon>Bacteria</taxon>
        <taxon>Bacillati</taxon>
        <taxon>Bacillota</taxon>
        <taxon>Bacilli</taxon>
        <taxon>Bacillales</taxon>
        <taxon>Paenibacillaceae</taxon>
        <taxon>Paenibacillus</taxon>
    </lineage>
</organism>
<gene>
    <name evidence="3" type="ORF">ACINKY_11655</name>
</gene>
<dbReference type="InterPro" id="IPR051553">
    <property type="entry name" value="Ran_GTPase-activating"/>
</dbReference>
<protein>
    <submittedName>
        <fullName evidence="3">Stalk domain-containing protein</fullName>
    </submittedName>
</protein>
<dbReference type="Proteomes" id="UP001618531">
    <property type="component" value="Unassembled WGS sequence"/>
</dbReference>